<dbReference type="GO" id="GO:0046076">
    <property type="term" value="P:dTTP catabolic process"/>
    <property type="evidence" value="ECO:0007669"/>
    <property type="project" value="TreeGrafter"/>
</dbReference>
<sequence>MSHITIIGLGGGDLDQLSLRSYRTLTKHEGKVYTRTIDHPLIPELEKEGVAFQSFDTVYEKHDDFQSVYEEITSSLIQVAEEEPVLYTVPGHPMLAEQSVQLLLAAQQEGKVEIQISGGQSYLDDTFSALGIDPIEGFQFMDGTSFNRNAIEHRHHTIFCQVYDEMIASAVKLELMEDLSPDTSVYIVNAAGSSMEEIIEVPLHELDRSVKLSNLTSVYVPPVSEETLNHQFFRLRDTIATLRGPEGCPWDKEQTHESLRPYLIEEAYEFIDAVVNEDDENMIEELGDLLLQIMLHSQIGEDEGFFSIDDVILSITDKMIRRHPHVFGEVAVESSEDVVSNWDEIKRQEKEERMSALDGVEESSPQLLRSKELQKKAKKVGFDWDDPTPIWEKIEEELEEFRQSLQNESANAQELEFGDVLFALVNLARYYKINPELALRQTNAKFERRFREMEIMIQGTGQSLESMTLSELDAYWEKAKMKERNED</sequence>
<dbReference type="GO" id="GO:0046061">
    <property type="term" value="P:dATP catabolic process"/>
    <property type="evidence" value="ECO:0007669"/>
    <property type="project" value="TreeGrafter"/>
</dbReference>
<evidence type="ECO:0000313" key="3">
    <source>
        <dbReference type="EMBL" id="KGX90076.1"/>
    </source>
</evidence>
<gene>
    <name evidence="3" type="ORF">N781_08505</name>
</gene>
<dbReference type="FunFam" id="1.10.287.1080:FF:000003">
    <property type="entry name" value="Nucleoside triphosphate pyrophosphohydrolase"/>
    <property type="match status" value="1"/>
</dbReference>
<organism evidence="3 4">
    <name type="scientific">Pontibacillus halophilus JSM 076056 = DSM 19796</name>
    <dbReference type="NCBI Taxonomy" id="1385510"/>
    <lineage>
        <taxon>Bacteria</taxon>
        <taxon>Bacillati</taxon>
        <taxon>Bacillota</taxon>
        <taxon>Bacilli</taxon>
        <taxon>Bacillales</taxon>
        <taxon>Bacillaceae</taxon>
        <taxon>Pontibacillus</taxon>
    </lineage>
</organism>
<dbReference type="PANTHER" id="PTHR30522">
    <property type="entry name" value="NUCLEOSIDE TRIPHOSPHATE PYROPHOSPHOHYDROLASE"/>
    <property type="match status" value="1"/>
</dbReference>
<dbReference type="InterPro" id="IPR011551">
    <property type="entry name" value="NTP_PyrPHydrolase_MazG"/>
</dbReference>
<dbReference type="InterPro" id="IPR024180">
    <property type="entry name" value="Tetrapyrrole_Mease/MazG_pred"/>
</dbReference>
<accession>A0A0A5GA87</accession>
<dbReference type="InterPro" id="IPR000878">
    <property type="entry name" value="4pyrrol_Mease"/>
</dbReference>
<dbReference type="NCBIfam" id="TIGR00444">
    <property type="entry name" value="mazG"/>
    <property type="match status" value="1"/>
</dbReference>
<dbReference type="eggNOG" id="COG3956">
    <property type="taxonomic scope" value="Bacteria"/>
</dbReference>
<dbReference type="GO" id="GO:0046052">
    <property type="term" value="P:UTP catabolic process"/>
    <property type="evidence" value="ECO:0007669"/>
    <property type="project" value="TreeGrafter"/>
</dbReference>
<dbReference type="InterPro" id="IPR048011">
    <property type="entry name" value="NTP-PPase_MazG-like_C"/>
</dbReference>
<name>A0A0A5GA87_9BACI</name>
<dbReference type="SUPFAM" id="SSF53790">
    <property type="entry name" value="Tetrapyrrole methylase"/>
    <property type="match status" value="1"/>
</dbReference>
<dbReference type="EMBL" id="AVPE01000017">
    <property type="protein sequence ID" value="KGX90076.1"/>
    <property type="molecule type" value="Genomic_DNA"/>
</dbReference>
<proteinExistence type="predicted"/>
<dbReference type="GO" id="GO:0047429">
    <property type="term" value="F:nucleoside triphosphate diphosphatase activity"/>
    <property type="evidence" value="ECO:0007669"/>
    <property type="project" value="InterPro"/>
</dbReference>
<dbReference type="GO" id="GO:0008168">
    <property type="term" value="F:methyltransferase activity"/>
    <property type="evidence" value="ECO:0007669"/>
    <property type="project" value="InterPro"/>
</dbReference>
<dbReference type="STRING" id="1385510.GCA_000425205_03484"/>
<comment type="caution">
    <text evidence="3">The sequence shown here is derived from an EMBL/GenBank/DDBJ whole genome shotgun (WGS) entry which is preliminary data.</text>
</comment>
<dbReference type="FunFam" id="1.10.287.1080:FF:000001">
    <property type="entry name" value="Nucleoside triphosphate pyrophosphohydrolase"/>
    <property type="match status" value="1"/>
</dbReference>
<feature type="domain" description="NTP pyrophosphohydrolase MazG-like" evidence="2">
    <location>
        <begin position="392"/>
        <end position="449"/>
    </location>
</feature>
<dbReference type="OrthoDB" id="9808939at2"/>
<dbReference type="GO" id="GO:0006203">
    <property type="term" value="P:dGTP catabolic process"/>
    <property type="evidence" value="ECO:0007669"/>
    <property type="project" value="TreeGrafter"/>
</dbReference>
<dbReference type="InterPro" id="IPR035996">
    <property type="entry name" value="4pyrrol_Methylase_sf"/>
</dbReference>
<feature type="domain" description="NTP pyrophosphohydrolase MazG-like" evidence="2">
    <location>
        <begin position="254"/>
        <end position="327"/>
    </location>
</feature>
<dbReference type="SUPFAM" id="SSF101386">
    <property type="entry name" value="all-alpha NTP pyrophosphatases"/>
    <property type="match status" value="2"/>
</dbReference>
<dbReference type="PANTHER" id="PTHR30522:SF0">
    <property type="entry name" value="NUCLEOSIDE TRIPHOSPHATE PYROPHOSPHOHYDROLASE"/>
    <property type="match status" value="1"/>
</dbReference>
<dbReference type="GO" id="GO:0046081">
    <property type="term" value="P:dUTP catabolic process"/>
    <property type="evidence" value="ECO:0007669"/>
    <property type="project" value="TreeGrafter"/>
</dbReference>
<dbReference type="PIRSF" id="PIRSF002845">
    <property type="entry name" value="Ttrprl_mtas_MazG"/>
    <property type="match status" value="1"/>
</dbReference>
<dbReference type="AlphaFoldDB" id="A0A0A5GA87"/>
<dbReference type="Pfam" id="PF00590">
    <property type="entry name" value="TP_methylase"/>
    <property type="match status" value="1"/>
</dbReference>
<evidence type="ECO:0008006" key="5">
    <source>
        <dbReference type="Google" id="ProtNLM"/>
    </source>
</evidence>
<dbReference type="NCBIfam" id="NF007113">
    <property type="entry name" value="PRK09562.1"/>
    <property type="match status" value="1"/>
</dbReference>
<evidence type="ECO:0000259" key="1">
    <source>
        <dbReference type="Pfam" id="PF00590"/>
    </source>
</evidence>
<dbReference type="Gene3D" id="3.40.1010.10">
    <property type="entry name" value="Cobalt-precorrin-4 Transmethylase, Domain 1"/>
    <property type="match status" value="1"/>
</dbReference>
<dbReference type="CDD" id="cd11529">
    <property type="entry name" value="NTP-PPase_MazG_Cterm"/>
    <property type="match status" value="1"/>
</dbReference>
<dbReference type="Gene3D" id="1.10.287.1080">
    <property type="entry name" value="MazG-like"/>
    <property type="match status" value="2"/>
</dbReference>
<protein>
    <recommendedName>
        <fullName evidence="5">MazG family protein</fullName>
    </recommendedName>
</protein>
<dbReference type="GO" id="GO:0046047">
    <property type="term" value="P:TTP catabolic process"/>
    <property type="evidence" value="ECO:0007669"/>
    <property type="project" value="TreeGrafter"/>
</dbReference>
<dbReference type="CDD" id="cd11528">
    <property type="entry name" value="NTP-PPase_MazG_Nterm"/>
    <property type="match status" value="1"/>
</dbReference>
<dbReference type="GO" id="GO:0006950">
    <property type="term" value="P:response to stress"/>
    <property type="evidence" value="ECO:0007669"/>
    <property type="project" value="UniProtKB-ARBA"/>
</dbReference>
<dbReference type="InterPro" id="IPR004518">
    <property type="entry name" value="MazG-like_dom"/>
</dbReference>
<evidence type="ECO:0000259" key="2">
    <source>
        <dbReference type="Pfam" id="PF03819"/>
    </source>
</evidence>
<dbReference type="InterPro" id="IPR035013">
    <property type="entry name" value="YabN_N"/>
</dbReference>
<dbReference type="Pfam" id="PF03819">
    <property type="entry name" value="MazG"/>
    <property type="match status" value="2"/>
</dbReference>
<keyword evidence="4" id="KW-1185">Reference proteome</keyword>
<evidence type="ECO:0000313" key="4">
    <source>
        <dbReference type="Proteomes" id="UP000030528"/>
    </source>
</evidence>
<feature type="domain" description="Tetrapyrrole methylase" evidence="1">
    <location>
        <begin position="4"/>
        <end position="206"/>
    </location>
</feature>
<dbReference type="InterPro" id="IPR048015">
    <property type="entry name" value="NTP-PPase_MazG-like_N"/>
</dbReference>
<dbReference type="Proteomes" id="UP000030528">
    <property type="component" value="Unassembled WGS sequence"/>
</dbReference>
<dbReference type="CDD" id="cd11723">
    <property type="entry name" value="YabN_N_like"/>
    <property type="match status" value="1"/>
</dbReference>
<dbReference type="InterPro" id="IPR014777">
    <property type="entry name" value="4pyrrole_Mease_sub1"/>
</dbReference>
<reference evidence="3 4" key="1">
    <citation type="submission" date="2013-08" db="EMBL/GenBank/DDBJ databases">
        <authorList>
            <person name="Huang J."/>
            <person name="Wang G."/>
        </authorList>
    </citation>
    <scope>NUCLEOTIDE SEQUENCE [LARGE SCALE GENOMIC DNA]</scope>
    <source>
        <strain evidence="3 4">JSM 076056</strain>
    </source>
</reference>
<dbReference type="RefSeq" id="WP_026801670.1">
    <property type="nucleotide sequence ID" value="NZ_AULI01000021.1"/>
</dbReference>